<reference evidence="4" key="1">
    <citation type="submission" date="2023-05" db="EMBL/GenBank/DDBJ databases">
        <authorList>
            <person name="Huff M."/>
        </authorList>
    </citation>
    <scope>NUCLEOTIDE SEQUENCE</scope>
</reference>
<evidence type="ECO:0008006" key="6">
    <source>
        <dbReference type="Google" id="ProtNLM"/>
    </source>
</evidence>
<name>A0AAD1ZDM0_9LAMI</name>
<sequence>MITKTNSKFSVYFSFKKCGIFVFIYIFLIILLLGNAAAVVLLILKPRMPVFSLQKVDVDSYKIEVNNSDQNIFVSSVSSLILDAENPNKVRLSYGPSRFHVLSEGLVIGLIRIPQFHQPPLSKNVSVQMQVSFEGMNISKMIASAGNSSKDSNIFPIRISGEMRVQVGILNITFPMLKIALDCEISMSHLSFLNEVYSMRWIKNKNMISLPLNSNAFSNKCSMASLGIGSLLCQSAMAKVLILIFLALSIRASCRQLIERRKPAALFIFGDSFFDPGNNNYIKTTTLDQANFWPYGETYFNYPTGRFSDGRLISDFIAEYAKLPLIPPYLQSRNYNTVYFGANFASAGAGVLPETFRGEVIDLRTQLKYFEKEVNAARLRKKVGAFGSKRILSNAVYLFSAGTNDYMSPFVLKNSSMLPSHQEYIAMVIGNLTQIVKAVYKRGGRKFGFLNLGDLGCLPGLRILKPQNESGCLEEASTLAKLHNEALRNILYKMKNRLKGFEYSLYDFNTYLRQILNHPSRYGFKEGEKACCGSGSYNGIFSCGGKRGVKGFELCKNPNEFIFWDSYHLTESVYKQMARQMWNGPSIGPYNLKRFFQCL</sequence>
<dbReference type="EMBL" id="OU503043">
    <property type="protein sequence ID" value="CAI9766056.1"/>
    <property type="molecule type" value="Genomic_DNA"/>
</dbReference>
<dbReference type="Gene3D" id="3.40.50.1110">
    <property type="entry name" value="SGNH hydrolase"/>
    <property type="match status" value="1"/>
</dbReference>
<dbReference type="Pfam" id="PF00657">
    <property type="entry name" value="Lipase_GDSL"/>
    <property type="match status" value="1"/>
</dbReference>
<comment type="similarity">
    <text evidence="1">Belongs to the 'GDSL' lipolytic enzyme family.</text>
</comment>
<evidence type="ECO:0000256" key="3">
    <source>
        <dbReference type="SAM" id="Phobius"/>
    </source>
</evidence>
<dbReference type="SUPFAM" id="SSF52266">
    <property type="entry name" value="SGNH hydrolase"/>
    <property type="match status" value="1"/>
</dbReference>
<dbReference type="InterPro" id="IPR036514">
    <property type="entry name" value="SGNH_hydro_sf"/>
</dbReference>
<dbReference type="PANTHER" id="PTHR45966:SF4">
    <property type="entry name" value="GDSL ESTERASE_LIPASE 5"/>
    <property type="match status" value="1"/>
</dbReference>
<accession>A0AAD1ZDM0</accession>
<dbReference type="Proteomes" id="UP000834106">
    <property type="component" value="Chromosome 8"/>
</dbReference>
<proteinExistence type="inferred from homology"/>
<dbReference type="CDD" id="cd01837">
    <property type="entry name" value="SGNH_plant_lipase_like"/>
    <property type="match status" value="1"/>
</dbReference>
<feature type="transmembrane region" description="Helical" evidence="3">
    <location>
        <begin position="20"/>
        <end position="44"/>
    </location>
</feature>
<dbReference type="InterPro" id="IPR035669">
    <property type="entry name" value="SGNH_plant_lipase-like"/>
</dbReference>
<evidence type="ECO:0000313" key="4">
    <source>
        <dbReference type="EMBL" id="CAI9766056.1"/>
    </source>
</evidence>
<dbReference type="InterPro" id="IPR001087">
    <property type="entry name" value="GDSL"/>
</dbReference>
<organism evidence="4 5">
    <name type="scientific">Fraxinus pennsylvanica</name>
    <dbReference type="NCBI Taxonomy" id="56036"/>
    <lineage>
        <taxon>Eukaryota</taxon>
        <taxon>Viridiplantae</taxon>
        <taxon>Streptophyta</taxon>
        <taxon>Embryophyta</taxon>
        <taxon>Tracheophyta</taxon>
        <taxon>Spermatophyta</taxon>
        <taxon>Magnoliopsida</taxon>
        <taxon>eudicotyledons</taxon>
        <taxon>Gunneridae</taxon>
        <taxon>Pentapetalae</taxon>
        <taxon>asterids</taxon>
        <taxon>lamiids</taxon>
        <taxon>Lamiales</taxon>
        <taxon>Oleaceae</taxon>
        <taxon>Oleeae</taxon>
        <taxon>Fraxinus</taxon>
    </lineage>
</organism>
<evidence type="ECO:0000256" key="2">
    <source>
        <dbReference type="ARBA" id="ARBA00022729"/>
    </source>
</evidence>
<dbReference type="InterPro" id="IPR044552">
    <property type="entry name" value="GLIP1-5/GLL25"/>
</dbReference>
<dbReference type="PANTHER" id="PTHR45966">
    <property type="entry name" value="GDSL-LIKE LIPASE/ACYLHYDROLASE"/>
    <property type="match status" value="1"/>
</dbReference>
<evidence type="ECO:0000313" key="5">
    <source>
        <dbReference type="Proteomes" id="UP000834106"/>
    </source>
</evidence>
<dbReference type="SUPFAM" id="SSF117070">
    <property type="entry name" value="LEA14-like"/>
    <property type="match status" value="1"/>
</dbReference>
<gene>
    <name evidence="4" type="ORF">FPE_LOCUS13486</name>
</gene>
<dbReference type="AlphaFoldDB" id="A0AAD1ZDM0"/>
<dbReference type="GO" id="GO:0016298">
    <property type="term" value="F:lipase activity"/>
    <property type="evidence" value="ECO:0007669"/>
    <property type="project" value="TreeGrafter"/>
</dbReference>
<evidence type="ECO:0000256" key="1">
    <source>
        <dbReference type="ARBA" id="ARBA00008668"/>
    </source>
</evidence>
<keyword evidence="3" id="KW-0812">Transmembrane</keyword>
<protein>
    <recommendedName>
        <fullName evidence="6">GDSL esterase/lipase 5</fullName>
    </recommendedName>
</protein>
<keyword evidence="3" id="KW-0472">Membrane</keyword>
<keyword evidence="3" id="KW-1133">Transmembrane helix</keyword>
<keyword evidence="2" id="KW-0732">Signal</keyword>
<keyword evidence="5" id="KW-1185">Reference proteome</keyword>